<reference evidence="2" key="1">
    <citation type="submission" date="2020-11" db="EMBL/GenBank/DDBJ databases">
        <authorList>
            <consortium name="DOE Joint Genome Institute"/>
            <person name="Ahrendt S."/>
            <person name="Riley R."/>
            <person name="Andreopoulos W."/>
            <person name="Labutti K."/>
            <person name="Pangilinan J."/>
            <person name="Ruiz-Duenas F.J."/>
            <person name="Barrasa J.M."/>
            <person name="Sanchez-Garcia M."/>
            <person name="Camarero S."/>
            <person name="Miyauchi S."/>
            <person name="Serrano A."/>
            <person name="Linde D."/>
            <person name="Babiker R."/>
            <person name="Drula E."/>
            <person name="Ayuso-Fernandez I."/>
            <person name="Pacheco R."/>
            <person name="Padilla G."/>
            <person name="Ferreira P."/>
            <person name="Barriuso J."/>
            <person name="Kellner H."/>
            <person name="Castanera R."/>
            <person name="Alfaro M."/>
            <person name="Ramirez L."/>
            <person name="Pisabarro A.G."/>
            <person name="Kuo A."/>
            <person name="Tritt A."/>
            <person name="Lipzen A."/>
            <person name="He G."/>
            <person name="Yan M."/>
            <person name="Ng V."/>
            <person name="Cullen D."/>
            <person name="Martin F."/>
            <person name="Rosso M.-N."/>
            <person name="Henrissat B."/>
            <person name="Hibbett D."/>
            <person name="Martinez A.T."/>
            <person name="Grigoriev I.V."/>
        </authorList>
    </citation>
    <scope>NUCLEOTIDE SEQUENCE</scope>
    <source>
        <strain evidence="2">AH 40177</strain>
    </source>
</reference>
<keyword evidence="3" id="KW-1185">Reference proteome</keyword>
<proteinExistence type="predicted"/>
<dbReference type="AlphaFoldDB" id="A0A9P5Q0T6"/>
<dbReference type="EMBL" id="JADNRY010000029">
    <property type="protein sequence ID" value="KAF9071840.1"/>
    <property type="molecule type" value="Genomic_DNA"/>
</dbReference>
<feature type="region of interest" description="Disordered" evidence="1">
    <location>
        <begin position="224"/>
        <end position="247"/>
    </location>
</feature>
<gene>
    <name evidence="2" type="ORF">BDP27DRAFT_461189</name>
</gene>
<dbReference type="OrthoDB" id="412109at2759"/>
<dbReference type="Proteomes" id="UP000772434">
    <property type="component" value="Unassembled WGS sequence"/>
</dbReference>
<sequence>MFPSLEQPLQVAGIRLNYSFIRSHLPWGKKKTNTSVKKEKSITRQRSDHRLNRDPSERELRCPPRFPRKRIGEIHRQSSSFVRRAAELRAQRVSVHKSFHKKEPALQKKKPVRQPCRRPYRYYCGPKIKPETPQDKIDFAYKEAQQKLPKPHTFEDTIFVQQMRELKIRNRILTENFNHRVVLDELEKTAGERLKQQAEHDSRAEQLRAKLQRQFQELDRTWTLDRPPLDFGSTPKRQPRYSKPRTLAEVSPTRTLEQQARVVQQEAAQRVHQARIDRGELPPDAPMPVKDTWSRWEEDRAGMENAYAEVLSARRREAAARAEERLSHEQRRLAQIRAAWHERMERETALTEALKVAQEAKARDAAREQTRRAAAAPKVNPTPAAAPKIPAPKQYAWELYESKWAVLNGGTGADEVEAAIPFLQMPWPQFLPVNSLDDFNADDISSFLLCTTRPGYQTQFAKQRLRQTLLLYHPDKFNPRVLPYVREEDRVLVAAGASRVTVIIHKLLQVVAGCRSYA</sequence>
<feature type="compositionally biased region" description="Basic and acidic residues" evidence="1">
    <location>
        <begin position="36"/>
        <end position="62"/>
    </location>
</feature>
<feature type="region of interest" description="Disordered" evidence="1">
    <location>
        <begin position="30"/>
        <end position="62"/>
    </location>
</feature>
<accession>A0A9P5Q0T6</accession>
<comment type="caution">
    <text evidence="2">The sequence shown here is derived from an EMBL/GenBank/DDBJ whole genome shotgun (WGS) entry which is preliminary data.</text>
</comment>
<evidence type="ECO:0000256" key="1">
    <source>
        <dbReference type="SAM" id="MobiDB-lite"/>
    </source>
</evidence>
<feature type="region of interest" description="Disordered" evidence="1">
    <location>
        <begin position="366"/>
        <end position="387"/>
    </location>
</feature>
<evidence type="ECO:0000313" key="2">
    <source>
        <dbReference type="EMBL" id="KAF9071840.1"/>
    </source>
</evidence>
<name>A0A9P5Q0T6_9AGAR</name>
<evidence type="ECO:0000313" key="3">
    <source>
        <dbReference type="Proteomes" id="UP000772434"/>
    </source>
</evidence>
<feature type="compositionally biased region" description="Low complexity" evidence="1">
    <location>
        <begin position="372"/>
        <end position="387"/>
    </location>
</feature>
<protein>
    <submittedName>
        <fullName evidence="2">Uncharacterized protein</fullName>
    </submittedName>
</protein>
<organism evidence="2 3">
    <name type="scientific">Rhodocollybia butyracea</name>
    <dbReference type="NCBI Taxonomy" id="206335"/>
    <lineage>
        <taxon>Eukaryota</taxon>
        <taxon>Fungi</taxon>
        <taxon>Dikarya</taxon>
        <taxon>Basidiomycota</taxon>
        <taxon>Agaricomycotina</taxon>
        <taxon>Agaricomycetes</taxon>
        <taxon>Agaricomycetidae</taxon>
        <taxon>Agaricales</taxon>
        <taxon>Marasmiineae</taxon>
        <taxon>Omphalotaceae</taxon>
        <taxon>Rhodocollybia</taxon>
    </lineage>
</organism>